<name>A0A1Y2JM66_BRAJP</name>
<feature type="compositionally biased region" description="Basic residues" evidence="1">
    <location>
        <begin position="58"/>
        <end position="76"/>
    </location>
</feature>
<proteinExistence type="predicted"/>
<dbReference type="RefSeq" id="WP_085401671.1">
    <property type="nucleotide sequence ID" value="NZ_NAFL01000255.1"/>
</dbReference>
<dbReference type="EMBL" id="NAFL01000255">
    <property type="protein sequence ID" value="OSJ31567.1"/>
    <property type="molecule type" value="Genomic_DNA"/>
</dbReference>
<dbReference type="Proteomes" id="UP000193335">
    <property type="component" value="Unassembled WGS sequence"/>
</dbReference>
<evidence type="ECO:0000313" key="2">
    <source>
        <dbReference type="EMBL" id="OSJ31567.1"/>
    </source>
</evidence>
<organism evidence="2 3">
    <name type="scientific">Bradyrhizobium japonicum</name>
    <dbReference type="NCBI Taxonomy" id="375"/>
    <lineage>
        <taxon>Bacteria</taxon>
        <taxon>Pseudomonadati</taxon>
        <taxon>Pseudomonadota</taxon>
        <taxon>Alphaproteobacteria</taxon>
        <taxon>Hyphomicrobiales</taxon>
        <taxon>Nitrobacteraceae</taxon>
        <taxon>Bradyrhizobium</taxon>
    </lineage>
</organism>
<protein>
    <submittedName>
        <fullName evidence="2">Uncharacterized protein</fullName>
    </submittedName>
</protein>
<reference evidence="2 3" key="1">
    <citation type="submission" date="2017-03" db="EMBL/GenBank/DDBJ databases">
        <title>Whole genome sequences of fourteen strains of Bradyrhizobium canariense and one strain of Bradyrhizobium japonicum isolated from Lupinus (Papilionoideae: Genisteae) species in Algeria.</title>
        <authorList>
            <person name="Crovadore J."/>
            <person name="Chekireb D."/>
            <person name="Brachmann A."/>
            <person name="Chablais R."/>
            <person name="Cochard B."/>
            <person name="Lefort F."/>
        </authorList>
    </citation>
    <scope>NUCLEOTIDE SEQUENCE [LARGE SCALE GENOMIC DNA]</scope>
    <source>
        <strain evidence="2 3">UBMA197</strain>
    </source>
</reference>
<evidence type="ECO:0000313" key="3">
    <source>
        <dbReference type="Proteomes" id="UP000193335"/>
    </source>
</evidence>
<comment type="caution">
    <text evidence="2">The sequence shown here is derived from an EMBL/GenBank/DDBJ whole genome shotgun (WGS) entry which is preliminary data.</text>
</comment>
<dbReference type="AlphaFoldDB" id="A0A1Y2JM66"/>
<feature type="region of interest" description="Disordered" evidence="1">
    <location>
        <begin position="58"/>
        <end position="100"/>
    </location>
</feature>
<sequence>MNFETSKEPVSVTSENGDALVPGTEARAAADKEAKATGKPVTIRHAVTDKVLATVKPPKAKVVKKAAAKKKTKPAKKATAAPAKKKKAAATKRDSDKPSGMTAELVKLALRASGVTPAQLNEHSKWKGAPWKWFFSNPKKTGVADRFGYKLKVERDGRAVTYFLTAK</sequence>
<evidence type="ECO:0000256" key="1">
    <source>
        <dbReference type="SAM" id="MobiDB-lite"/>
    </source>
</evidence>
<gene>
    <name evidence="2" type="ORF">BSZ19_22035</name>
</gene>
<feature type="region of interest" description="Disordered" evidence="1">
    <location>
        <begin position="1"/>
        <end position="39"/>
    </location>
</feature>
<accession>A0A1Y2JM66</accession>